<feature type="domain" description="Lipoyl-binding" evidence="12">
    <location>
        <begin position="7"/>
        <end position="82"/>
    </location>
</feature>
<dbReference type="InterPro" id="IPR011053">
    <property type="entry name" value="Single_hybrid_motif"/>
</dbReference>
<dbReference type="Proteomes" id="UP000251211">
    <property type="component" value="Unassembled WGS sequence"/>
</dbReference>
<dbReference type="EMBL" id="UAUI01000001">
    <property type="protein sequence ID" value="SPZ35302.1"/>
    <property type="molecule type" value="Genomic_DNA"/>
</dbReference>
<evidence type="ECO:0000256" key="6">
    <source>
        <dbReference type="ARBA" id="ARBA00022679"/>
    </source>
</evidence>
<evidence type="ECO:0000256" key="11">
    <source>
        <dbReference type="SAM" id="MobiDB-lite"/>
    </source>
</evidence>
<evidence type="ECO:0000256" key="4">
    <source>
        <dbReference type="ARBA" id="ARBA00007317"/>
    </source>
</evidence>
<reference evidence="13 14" key="1">
    <citation type="submission" date="2018-06" db="EMBL/GenBank/DDBJ databases">
        <authorList>
            <consortium name="Pathogen Informatics"/>
            <person name="Doyle S."/>
        </authorList>
    </citation>
    <scope>NUCLEOTIDE SEQUENCE [LARGE SCALE GENOMIC DNA]</scope>
    <source>
        <strain evidence="13 14">NCTC13229</strain>
    </source>
</reference>
<dbReference type="InterPro" id="IPR050537">
    <property type="entry name" value="2-oxoacid_dehydrogenase"/>
</dbReference>
<dbReference type="Pfam" id="PF00198">
    <property type="entry name" value="2-oxoacid_dh"/>
    <property type="match status" value="1"/>
</dbReference>
<dbReference type="GO" id="GO:0005829">
    <property type="term" value="C:cytosol"/>
    <property type="evidence" value="ECO:0007669"/>
    <property type="project" value="TreeGrafter"/>
</dbReference>
<dbReference type="Pfam" id="PF00364">
    <property type="entry name" value="Biotin_lipoyl"/>
    <property type="match status" value="1"/>
</dbReference>
<dbReference type="SUPFAM" id="SSF51230">
    <property type="entry name" value="Single hybrid motif"/>
    <property type="match status" value="1"/>
</dbReference>
<comment type="caution">
    <text evidence="13">The sequence shown here is derived from an EMBL/GenBank/DDBJ whole genome shotgun (WGS) entry which is preliminary data.</text>
</comment>
<keyword evidence="7 10" id="KW-0450">Lipoyl</keyword>
<evidence type="ECO:0000256" key="9">
    <source>
        <dbReference type="ARBA" id="ARBA00052761"/>
    </source>
</evidence>
<dbReference type="SUPFAM" id="SSF52777">
    <property type="entry name" value="CoA-dependent acyltransferases"/>
    <property type="match status" value="1"/>
</dbReference>
<dbReference type="InterPro" id="IPR000089">
    <property type="entry name" value="Biotin_lipoyl"/>
</dbReference>
<comment type="similarity">
    <text evidence="4 10">Belongs to the 2-oxoacid dehydrogenase family.</text>
</comment>
<comment type="pathway">
    <text evidence="3">Amino-acid degradation; L-lysine degradation via saccharopine pathway; glutaryl-CoA from L-lysine: step 6/6.</text>
</comment>
<feature type="region of interest" description="Disordered" evidence="11">
    <location>
        <begin position="87"/>
        <end position="155"/>
    </location>
</feature>
<feature type="compositionally biased region" description="Low complexity" evidence="11">
    <location>
        <begin position="108"/>
        <end position="126"/>
    </location>
</feature>
<dbReference type="InterPro" id="IPR001078">
    <property type="entry name" value="2-oxoacid_DH_actylTfrase"/>
</dbReference>
<dbReference type="PROSITE" id="PS00189">
    <property type="entry name" value="LIPOYL"/>
    <property type="match status" value="1"/>
</dbReference>
<dbReference type="AlphaFoldDB" id="A0AB38F6H4"/>
<dbReference type="PROSITE" id="PS50968">
    <property type="entry name" value="BIOTINYL_LIPOYL"/>
    <property type="match status" value="1"/>
</dbReference>
<dbReference type="Gene3D" id="3.30.559.10">
    <property type="entry name" value="Chloramphenicol acetyltransferase-like domain"/>
    <property type="match status" value="1"/>
</dbReference>
<keyword evidence="5" id="KW-0816">Tricarboxylic acid cycle</keyword>
<keyword evidence="8 10" id="KW-0012">Acyltransferase</keyword>
<feature type="compositionally biased region" description="Pro residues" evidence="11">
    <location>
        <begin position="127"/>
        <end position="139"/>
    </location>
</feature>
<comment type="function">
    <text evidence="2">E2 component of the 2-oxoglutarate dehydrogenase (OGDH) complex which catalyzes the second step in the conversion of 2-oxoglutarate to succinyl-CoA and CO(2).</text>
</comment>
<dbReference type="GO" id="GO:0004149">
    <property type="term" value="F:dihydrolipoyllysine-residue succinyltransferase activity"/>
    <property type="evidence" value="ECO:0007669"/>
    <property type="project" value="UniProtKB-EC"/>
</dbReference>
<sequence>MTTTQTGTTVTLPSLGENITEATITRWLKAPGEYVEFDEPLLEVATDKVDTEIPSPIAGTLLEVLTPEDALVDVGAAVAVLGARPPDTAGAHAQSSAPSPAPAPESPAAPAAAVQVPAPAALAPATPSAPVPTPPPAPESPAAAPQADSGDRVEKLPRIRRTIARRMIESLQTSAQLTTVVEVDITAIARLRTREKEAFHTRTGMKLSFLPFFVAAAMEALTAHPVINSSLDADCTEVTYHGAVHLGMAVDSDKGLMVPVIRDANGLRIPALARAIAGAADSVRTGAIRPDDLSGGTFTITNTGSRGALFDTPIVNQPQSAILGIGTVVERLVPTRGESGELRIDVRSVAYLSLSYDHRIVDGADAARYLTAVKRRLENGFPVEDLQ</sequence>
<evidence type="ECO:0000256" key="5">
    <source>
        <dbReference type="ARBA" id="ARBA00022532"/>
    </source>
</evidence>
<protein>
    <recommendedName>
        <fullName evidence="10">Dihydrolipoamide acetyltransferase component of pyruvate dehydrogenase complex</fullName>
        <ecNumber evidence="10">2.3.1.-</ecNumber>
    </recommendedName>
</protein>
<dbReference type="PANTHER" id="PTHR43416:SF8">
    <property type="entry name" value="LIPOAMIDE ACYLTRANSFERASE COMPONENT OF BRANCHED-CHAIN ALPHA-KETO ACID DEHYDROGENASE COMPLEX"/>
    <property type="match status" value="1"/>
</dbReference>
<dbReference type="InterPro" id="IPR023213">
    <property type="entry name" value="CAT-like_dom_sf"/>
</dbReference>
<dbReference type="PANTHER" id="PTHR43416">
    <property type="entry name" value="DIHYDROLIPOYLLYSINE-RESIDUE SUCCINYLTRANSFERASE COMPONENT OF 2-OXOGLUTARATE DEHYDROGENASE COMPLEX, MITOCHONDRIAL-RELATED"/>
    <property type="match status" value="1"/>
</dbReference>
<dbReference type="GO" id="GO:0006099">
    <property type="term" value="P:tricarboxylic acid cycle"/>
    <property type="evidence" value="ECO:0007669"/>
    <property type="project" value="UniProtKB-KW"/>
</dbReference>
<dbReference type="CDD" id="cd06849">
    <property type="entry name" value="lipoyl_domain"/>
    <property type="match status" value="1"/>
</dbReference>
<keyword evidence="6 10" id="KW-0808">Transferase</keyword>
<evidence type="ECO:0000256" key="10">
    <source>
        <dbReference type="RuleBase" id="RU003423"/>
    </source>
</evidence>
<evidence type="ECO:0000313" key="13">
    <source>
        <dbReference type="EMBL" id="SPZ35302.1"/>
    </source>
</evidence>
<evidence type="ECO:0000256" key="1">
    <source>
        <dbReference type="ARBA" id="ARBA00001938"/>
    </source>
</evidence>
<dbReference type="InterPro" id="IPR003016">
    <property type="entry name" value="2-oxoA_DH_lipoyl-BS"/>
</dbReference>
<dbReference type="RefSeq" id="WP_037240314.1">
    <property type="nucleotide sequence ID" value="NZ_JBHXBJ010000158.1"/>
</dbReference>
<dbReference type="EC" id="2.3.1.-" evidence="10"/>
<name>A0AB38F6H4_RHOWR</name>
<evidence type="ECO:0000256" key="3">
    <source>
        <dbReference type="ARBA" id="ARBA00005145"/>
    </source>
</evidence>
<evidence type="ECO:0000256" key="2">
    <source>
        <dbReference type="ARBA" id="ARBA00004052"/>
    </source>
</evidence>
<evidence type="ECO:0000259" key="12">
    <source>
        <dbReference type="PROSITE" id="PS50968"/>
    </source>
</evidence>
<accession>A0AB38F6H4</accession>
<evidence type="ECO:0000256" key="7">
    <source>
        <dbReference type="ARBA" id="ARBA00022823"/>
    </source>
</evidence>
<evidence type="ECO:0000313" key="14">
    <source>
        <dbReference type="Proteomes" id="UP000251211"/>
    </source>
</evidence>
<proteinExistence type="inferred from homology"/>
<dbReference type="Gene3D" id="2.40.50.100">
    <property type="match status" value="1"/>
</dbReference>
<evidence type="ECO:0000256" key="8">
    <source>
        <dbReference type="ARBA" id="ARBA00023315"/>
    </source>
</evidence>
<comment type="cofactor">
    <cofactor evidence="1 10">
        <name>(R)-lipoate</name>
        <dbReference type="ChEBI" id="CHEBI:83088"/>
    </cofactor>
</comment>
<comment type="catalytic activity">
    <reaction evidence="9">
        <text>N(6)-[(R)-dihydrolipoyl]-L-lysyl-[protein] + succinyl-CoA = N(6)-[(R)-S(8)-succinyldihydrolipoyl]-L-lysyl-[protein] + CoA</text>
        <dbReference type="Rhea" id="RHEA:15213"/>
        <dbReference type="Rhea" id="RHEA-COMP:10475"/>
        <dbReference type="Rhea" id="RHEA-COMP:20092"/>
        <dbReference type="ChEBI" id="CHEBI:57287"/>
        <dbReference type="ChEBI" id="CHEBI:57292"/>
        <dbReference type="ChEBI" id="CHEBI:83100"/>
        <dbReference type="ChEBI" id="CHEBI:83120"/>
        <dbReference type="EC" id="2.3.1.61"/>
    </reaction>
</comment>
<gene>
    <name evidence="13" type="primary">dlaT_4</name>
    <name evidence="13" type="ORF">NCTC13229_00704</name>
</gene>
<organism evidence="13 14">
    <name type="scientific">Rhodococcus wratislaviensis</name>
    <name type="common">Tsukamurella wratislaviensis</name>
    <dbReference type="NCBI Taxonomy" id="44752"/>
    <lineage>
        <taxon>Bacteria</taxon>
        <taxon>Bacillati</taxon>
        <taxon>Actinomycetota</taxon>
        <taxon>Actinomycetes</taxon>
        <taxon>Mycobacteriales</taxon>
        <taxon>Nocardiaceae</taxon>
        <taxon>Rhodococcus</taxon>
    </lineage>
</organism>